<comment type="caution">
    <text evidence="1">The sequence shown here is derived from an EMBL/GenBank/DDBJ whole genome shotgun (WGS) entry which is preliminary data.</text>
</comment>
<dbReference type="AlphaFoldDB" id="A0A656IKP5"/>
<gene>
    <name evidence="1" type="ORF">A673_00232</name>
</gene>
<name>A0A656IKP5_SALE2</name>
<proteinExistence type="predicted"/>
<evidence type="ECO:0000313" key="1">
    <source>
        <dbReference type="EMBL" id="EPI76545.1"/>
    </source>
</evidence>
<evidence type="ECO:0000313" key="2">
    <source>
        <dbReference type="Proteomes" id="UP000014535"/>
    </source>
</evidence>
<reference evidence="1 2" key="1">
    <citation type="submission" date="2013-04" db="EMBL/GenBank/DDBJ databases">
        <authorList>
            <person name="McClelland M."/>
            <person name="Porwollik S."/>
            <person name="Desai P."/>
            <person name="Cheng P."/>
            <person name="Wollam A."/>
            <person name="Pepin K."/>
            <person name="Palsikar V.B."/>
            <person name="Fulton L."/>
            <person name="Fulton R."/>
            <person name="Delehaunty K."/>
            <person name="Fronick C."/>
            <person name="Godfrey J."/>
            <person name="Waligorski J."/>
            <person name="Appelbaum E."/>
            <person name="Tomlinson C."/>
            <person name="Warren W."/>
            <person name="Sodergren E."/>
            <person name="Weinstock G."/>
            <person name="Wilson R.K."/>
        </authorList>
    </citation>
    <scope>NUCLEOTIDE SEQUENCE [LARGE SCALE GENOMIC DNA]</scope>
    <source>
        <strain evidence="1 2">2009K0958</strain>
    </source>
</reference>
<sequence>MRRMYPGLRHQEMWRVYCQVGVMRRHLFTPGFSRSDGHG</sequence>
<organism evidence="1 2">
    <name type="scientific">Salmonella enteritidis (strain 2009K0958)</name>
    <dbReference type="NCBI Taxonomy" id="1192586"/>
    <lineage>
        <taxon>Bacteria</taxon>
        <taxon>Pseudomonadati</taxon>
        <taxon>Pseudomonadota</taxon>
        <taxon>Gammaproteobacteria</taxon>
        <taxon>Enterobacterales</taxon>
        <taxon>Enterobacteriaceae</taxon>
        <taxon>Salmonella</taxon>
    </lineage>
</organism>
<dbReference type="Proteomes" id="UP000014535">
    <property type="component" value="Unassembled WGS sequence"/>
</dbReference>
<accession>A0A656IKP5</accession>
<dbReference type="EMBL" id="ATFT01000006">
    <property type="protein sequence ID" value="EPI76545.1"/>
    <property type="molecule type" value="Genomic_DNA"/>
</dbReference>
<protein>
    <submittedName>
        <fullName evidence="1">Uncharacterized protein</fullName>
    </submittedName>
</protein>